<dbReference type="FunFam" id="3.30.40.10:FF:000018">
    <property type="entry name" value="Synaptotagmin-like 5, isoform CRA_a"/>
    <property type="match status" value="1"/>
</dbReference>
<dbReference type="Pfam" id="PF02318">
    <property type="entry name" value="FYVE_2"/>
    <property type="match status" value="1"/>
</dbReference>
<dbReference type="FunFam" id="2.60.40.150:FF:000006">
    <property type="entry name" value="Synaptotagmin-like 5, isoform CRA_a"/>
    <property type="match status" value="1"/>
</dbReference>
<dbReference type="GO" id="GO:0006886">
    <property type="term" value="P:intracellular protein transport"/>
    <property type="evidence" value="ECO:0007669"/>
    <property type="project" value="InterPro"/>
</dbReference>
<dbReference type="GO" id="GO:0070382">
    <property type="term" value="C:exocytic vesicle"/>
    <property type="evidence" value="ECO:0007669"/>
    <property type="project" value="TreeGrafter"/>
</dbReference>
<dbReference type="Pfam" id="PF00168">
    <property type="entry name" value="C2"/>
    <property type="match status" value="2"/>
</dbReference>
<feature type="domain" description="RabBD" evidence="5">
    <location>
        <begin position="4"/>
        <end position="122"/>
    </location>
</feature>
<evidence type="ECO:0000256" key="2">
    <source>
        <dbReference type="ARBA" id="ARBA00022737"/>
    </source>
</evidence>
<dbReference type="SUPFAM" id="SSF49562">
    <property type="entry name" value="C2 domain (Calcium/lipid-binding domain, CaLB)"/>
    <property type="match status" value="2"/>
</dbReference>
<dbReference type="SUPFAM" id="SSF57903">
    <property type="entry name" value="FYVE/PHD zinc finger"/>
    <property type="match status" value="1"/>
</dbReference>
<name>A0A7L3FCX1_9GRUI</name>
<dbReference type="GO" id="GO:0006887">
    <property type="term" value="P:exocytosis"/>
    <property type="evidence" value="ECO:0007669"/>
    <property type="project" value="TreeGrafter"/>
</dbReference>
<evidence type="ECO:0000256" key="3">
    <source>
        <dbReference type="ARBA" id="ARBA00023136"/>
    </source>
</evidence>
<keyword evidence="7" id="KW-1185">Reference proteome</keyword>
<keyword evidence="2" id="KW-0677">Repeat</keyword>
<feature type="domain" description="C2" evidence="4">
    <location>
        <begin position="454"/>
        <end position="587"/>
    </location>
</feature>
<dbReference type="CDD" id="cd15765">
    <property type="entry name" value="FYVE_Slp3"/>
    <property type="match status" value="1"/>
</dbReference>
<organism evidence="6 7">
    <name type="scientific">Zapornia atra</name>
    <name type="common">Henderson crake</name>
    <dbReference type="NCBI Taxonomy" id="2585822"/>
    <lineage>
        <taxon>Eukaryota</taxon>
        <taxon>Metazoa</taxon>
        <taxon>Chordata</taxon>
        <taxon>Craniata</taxon>
        <taxon>Vertebrata</taxon>
        <taxon>Euteleostomi</taxon>
        <taxon>Archelosauria</taxon>
        <taxon>Archosauria</taxon>
        <taxon>Dinosauria</taxon>
        <taxon>Saurischia</taxon>
        <taxon>Theropoda</taxon>
        <taxon>Coelurosauria</taxon>
        <taxon>Aves</taxon>
        <taxon>Neognathae</taxon>
        <taxon>Neoaves</taxon>
        <taxon>Gruiformes</taxon>
        <taxon>Rallidae</taxon>
        <taxon>Zapornia</taxon>
    </lineage>
</organism>
<sequence>MASEFNLNFLKELEREAVLEVLYRDQMVRKTEEERIRKLKLQLHQLQWKGARNASHEYREKSCARCQKPLGLLMNRGAVCNGCSHRVCSECRICLNPCLWKCTVCYAHGDVKVKAGEWFFQERAKKYPGEGRHETVGAKLLKSYQNLSKISVVPPTPPPFTDSTAGSNVTVNELSQSKSFNKSVENLFLSLTTHIKKISKSQNDMADKCLLTTDYGQNVERRKQRRSQSDTAINITSRIKSTPSLQQLITGAQNDSEVLTKRSCSEEEDITTSPTSDTVFCDSRRYGSLFSLNSTCTESGNFGKANVTGEIEFAIRYIFKACILEICIKGCKSLAYGEEKKKKCNPYVKVYLLPDKSPRSKRKTAVRKNTVDPEFDETLKYKIEYSQLGSRQLQISVWHAGALKHRVFLGEVVIPLAVWNFEEDSVQLFKWYQLKPKLEKPEDDLIQYSSELLVSARLLVPAQCEGKKDRRLPHCQLQVMILRAKNLPVLRSAGMPSSFVKGCLILPDQAEVKRKSPVIKKEACPQWKHLFVFDGVTPAQLQQSSLHLTVWDQSTFSSSAQFLGGAKLGAKEPLGCTDLSQSVLQWQEVLHSPNTWMDFTLVL</sequence>
<evidence type="ECO:0000313" key="6">
    <source>
        <dbReference type="EMBL" id="NXT77070.1"/>
    </source>
</evidence>
<dbReference type="InterPro" id="IPR013083">
    <property type="entry name" value="Znf_RING/FYVE/PHD"/>
</dbReference>
<proteinExistence type="predicted"/>
<accession>A0A7L3FCX1</accession>
<evidence type="ECO:0000256" key="1">
    <source>
        <dbReference type="ARBA" id="ARBA00004170"/>
    </source>
</evidence>
<protein>
    <submittedName>
        <fullName evidence="6">SYTL3 protein</fullName>
    </submittedName>
</protein>
<evidence type="ECO:0000313" key="7">
    <source>
        <dbReference type="Proteomes" id="UP000557426"/>
    </source>
</evidence>
<dbReference type="InterPro" id="IPR035892">
    <property type="entry name" value="C2_domain_sf"/>
</dbReference>
<reference evidence="6 7" key="1">
    <citation type="submission" date="2019-09" db="EMBL/GenBank/DDBJ databases">
        <title>Bird 10,000 Genomes (B10K) Project - Family phase.</title>
        <authorList>
            <person name="Zhang G."/>
        </authorList>
    </citation>
    <scope>NUCLEOTIDE SEQUENCE [LARGE SCALE GENOMIC DNA]</scope>
    <source>
        <strain evidence="6">B10K-DU-011-47</strain>
        <tissue evidence="6">Mixed tissue sample</tissue>
    </source>
</reference>
<dbReference type="InterPro" id="IPR041282">
    <property type="entry name" value="FYVE_2"/>
</dbReference>
<keyword evidence="3" id="KW-0472">Membrane</keyword>
<feature type="non-terminal residue" evidence="6">
    <location>
        <position position="1"/>
    </location>
</feature>
<dbReference type="PROSITE" id="PS50916">
    <property type="entry name" value="RABBD"/>
    <property type="match status" value="1"/>
</dbReference>
<feature type="non-terminal residue" evidence="6">
    <location>
        <position position="603"/>
    </location>
</feature>
<dbReference type="Gene3D" id="3.30.40.10">
    <property type="entry name" value="Zinc/RING finger domain, C3HC4 (zinc finger)"/>
    <property type="match status" value="1"/>
</dbReference>
<feature type="domain" description="C2" evidence="4">
    <location>
        <begin position="307"/>
        <end position="432"/>
    </location>
</feature>
<evidence type="ECO:0000259" key="5">
    <source>
        <dbReference type="PROSITE" id="PS50916"/>
    </source>
</evidence>
<evidence type="ECO:0000259" key="4">
    <source>
        <dbReference type="PROSITE" id="PS50004"/>
    </source>
</evidence>
<dbReference type="PROSITE" id="PS50004">
    <property type="entry name" value="C2"/>
    <property type="match status" value="2"/>
</dbReference>
<dbReference type="GO" id="GO:0042043">
    <property type="term" value="F:neurexin family protein binding"/>
    <property type="evidence" value="ECO:0007669"/>
    <property type="project" value="TreeGrafter"/>
</dbReference>
<dbReference type="InterPro" id="IPR010911">
    <property type="entry name" value="Rab_BD"/>
</dbReference>
<dbReference type="Gene3D" id="2.60.40.150">
    <property type="entry name" value="C2 domain"/>
    <property type="match status" value="2"/>
</dbReference>
<dbReference type="InterPro" id="IPR011011">
    <property type="entry name" value="Znf_FYVE_PHD"/>
</dbReference>
<dbReference type="AlphaFoldDB" id="A0A7L3FCX1"/>
<dbReference type="PANTHER" id="PTHR45716">
    <property type="entry name" value="BITESIZE, ISOFORM I"/>
    <property type="match status" value="1"/>
</dbReference>
<dbReference type="InterPro" id="IPR000008">
    <property type="entry name" value="C2_dom"/>
</dbReference>
<dbReference type="CDD" id="cd04020">
    <property type="entry name" value="C2B_SLP_1-2-3-4"/>
    <property type="match status" value="1"/>
</dbReference>
<dbReference type="EMBL" id="VZTU01010630">
    <property type="protein sequence ID" value="NXT77070.1"/>
    <property type="molecule type" value="Genomic_DNA"/>
</dbReference>
<gene>
    <name evidence="6" type="primary">Sytl3</name>
    <name evidence="6" type="ORF">ZAPATR_R04884</name>
</gene>
<dbReference type="PANTHER" id="PTHR45716:SF1">
    <property type="entry name" value="SYNAPTOTAGMIN-LIKE PROTEIN 3"/>
    <property type="match status" value="1"/>
</dbReference>
<dbReference type="SMART" id="SM00239">
    <property type="entry name" value="C2"/>
    <property type="match status" value="2"/>
</dbReference>
<dbReference type="GO" id="GO:0031267">
    <property type="term" value="F:small GTPase binding"/>
    <property type="evidence" value="ECO:0007669"/>
    <property type="project" value="InterPro"/>
</dbReference>
<dbReference type="Proteomes" id="UP000557426">
    <property type="component" value="Unassembled WGS sequence"/>
</dbReference>
<comment type="subcellular location">
    <subcellularLocation>
        <location evidence="1">Membrane</location>
        <topology evidence="1">Peripheral membrane protein</topology>
    </subcellularLocation>
</comment>
<dbReference type="InterPro" id="IPR043567">
    <property type="entry name" value="SYTL1-5_C2B"/>
</dbReference>
<dbReference type="GO" id="GO:0005886">
    <property type="term" value="C:plasma membrane"/>
    <property type="evidence" value="ECO:0007669"/>
    <property type="project" value="TreeGrafter"/>
</dbReference>
<comment type="caution">
    <text evidence="6">The sequence shown here is derived from an EMBL/GenBank/DDBJ whole genome shotgun (WGS) entry which is preliminary data.</text>
</comment>